<dbReference type="GO" id="GO:0034333">
    <property type="term" value="P:adherens junction assembly"/>
    <property type="evidence" value="ECO:0007669"/>
    <property type="project" value="TreeGrafter"/>
</dbReference>
<dbReference type="PANTHER" id="PTHR12658">
    <property type="entry name" value="BETA-TUBULIN COFACTOR D"/>
    <property type="match status" value="1"/>
</dbReference>
<gene>
    <name evidence="1" type="ORF">GPUH_LOCUS22920</name>
</gene>
<sequence>MSGLKSCGIILERELNAKAANIITSFYPICRRRTSTLVCTMLRRAMNVYIELLSSVIPKEEIIRNEDWFCCLEMNVCDESETIRKGAYKAAVAFFKVFVDPADATFLIQRIHQIYFRQLITANVEINREGMALLLGALPPALITANVEINREGMALLLGALPPAVLLMSTSDRCFAAELVDILTSVISRQTALDAKWAFARRSCVAAIAQILKAVGIKPLGDVNALLDWFVPSVFVSM</sequence>
<keyword evidence="2" id="KW-1185">Reference proteome</keyword>
<organism evidence="3">
    <name type="scientific">Gongylonema pulchrum</name>
    <dbReference type="NCBI Taxonomy" id="637853"/>
    <lineage>
        <taxon>Eukaryota</taxon>
        <taxon>Metazoa</taxon>
        <taxon>Ecdysozoa</taxon>
        <taxon>Nematoda</taxon>
        <taxon>Chromadorea</taxon>
        <taxon>Rhabditida</taxon>
        <taxon>Spirurina</taxon>
        <taxon>Spiruromorpha</taxon>
        <taxon>Spiruroidea</taxon>
        <taxon>Gongylonematidae</taxon>
        <taxon>Gongylonema</taxon>
    </lineage>
</organism>
<dbReference type="GO" id="GO:0070830">
    <property type="term" value="P:bicellular tight junction assembly"/>
    <property type="evidence" value="ECO:0007669"/>
    <property type="project" value="TreeGrafter"/>
</dbReference>
<dbReference type="GO" id="GO:0016328">
    <property type="term" value="C:lateral plasma membrane"/>
    <property type="evidence" value="ECO:0007669"/>
    <property type="project" value="TreeGrafter"/>
</dbReference>
<dbReference type="EMBL" id="UYRT01096321">
    <property type="protein sequence ID" value="VDN40726.1"/>
    <property type="molecule type" value="Genomic_DNA"/>
</dbReference>
<evidence type="ECO:0000313" key="2">
    <source>
        <dbReference type="Proteomes" id="UP000271098"/>
    </source>
</evidence>
<dbReference type="GO" id="GO:0048487">
    <property type="term" value="F:beta-tubulin binding"/>
    <property type="evidence" value="ECO:0007669"/>
    <property type="project" value="InterPro"/>
</dbReference>
<evidence type="ECO:0000313" key="3">
    <source>
        <dbReference type="WBParaSite" id="GPUH_0002295101-mRNA-1"/>
    </source>
</evidence>
<dbReference type="PANTHER" id="PTHR12658:SF0">
    <property type="entry name" value="TUBULIN-SPECIFIC CHAPERONE D"/>
    <property type="match status" value="1"/>
</dbReference>
<dbReference type="GO" id="GO:0005096">
    <property type="term" value="F:GTPase activator activity"/>
    <property type="evidence" value="ECO:0007669"/>
    <property type="project" value="InterPro"/>
</dbReference>
<reference evidence="1 2" key="2">
    <citation type="submission" date="2018-11" db="EMBL/GenBank/DDBJ databases">
        <authorList>
            <consortium name="Pathogen Informatics"/>
        </authorList>
    </citation>
    <scope>NUCLEOTIDE SEQUENCE [LARGE SCALE GENOMIC DNA]</scope>
</reference>
<dbReference type="GO" id="GO:0007021">
    <property type="term" value="P:tubulin complex assembly"/>
    <property type="evidence" value="ECO:0007669"/>
    <property type="project" value="InterPro"/>
</dbReference>
<dbReference type="GO" id="GO:0007023">
    <property type="term" value="P:post-chaperonin tubulin folding pathway"/>
    <property type="evidence" value="ECO:0007669"/>
    <property type="project" value="InterPro"/>
</dbReference>
<dbReference type="Proteomes" id="UP000271098">
    <property type="component" value="Unassembled WGS sequence"/>
</dbReference>
<reference evidence="3" key="1">
    <citation type="submission" date="2016-06" db="UniProtKB">
        <authorList>
            <consortium name="WormBaseParasite"/>
        </authorList>
    </citation>
    <scope>IDENTIFICATION</scope>
</reference>
<proteinExistence type="predicted"/>
<dbReference type="AlphaFoldDB" id="A0A183EPN2"/>
<evidence type="ECO:0000313" key="1">
    <source>
        <dbReference type="EMBL" id="VDN40726.1"/>
    </source>
</evidence>
<dbReference type="GO" id="GO:0000226">
    <property type="term" value="P:microtubule cytoskeleton organization"/>
    <property type="evidence" value="ECO:0007669"/>
    <property type="project" value="TreeGrafter"/>
</dbReference>
<dbReference type="WBParaSite" id="GPUH_0002295101-mRNA-1">
    <property type="protein sequence ID" value="GPUH_0002295101-mRNA-1"/>
    <property type="gene ID" value="GPUH_0002295101"/>
</dbReference>
<accession>A0A183EPN2</accession>
<dbReference type="InterPro" id="IPR033162">
    <property type="entry name" value="TBCD"/>
</dbReference>
<name>A0A183EPN2_9BILA</name>
<protein>
    <submittedName>
        <fullName evidence="3">Importin-11</fullName>
    </submittedName>
</protein>